<evidence type="ECO:0000256" key="1">
    <source>
        <dbReference type="ARBA" id="ARBA00010641"/>
    </source>
</evidence>
<organism evidence="9 10">
    <name type="scientific">Schumannella soli</name>
    <dbReference type="NCBI Taxonomy" id="2590779"/>
    <lineage>
        <taxon>Bacteria</taxon>
        <taxon>Bacillati</taxon>
        <taxon>Actinomycetota</taxon>
        <taxon>Actinomycetes</taxon>
        <taxon>Micrococcales</taxon>
        <taxon>Microbacteriaceae</taxon>
        <taxon>Schumannella</taxon>
    </lineage>
</organism>
<gene>
    <name evidence="9" type="ORF">FJ657_03840</name>
</gene>
<comment type="caution">
    <text evidence="9">The sequence shown here is derived from an EMBL/GenBank/DDBJ whole genome shotgun (WGS) entry which is preliminary data.</text>
</comment>
<feature type="domain" description="RNA polymerase sigma factor 70 region 4 type 2" evidence="8">
    <location>
        <begin position="139"/>
        <end position="191"/>
    </location>
</feature>
<dbReference type="Pfam" id="PF08281">
    <property type="entry name" value="Sigma70_r4_2"/>
    <property type="match status" value="1"/>
</dbReference>
<keyword evidence="10" id="KW-1185">Reference proteome</keyword>
<dbReference type="OrthoDB" id="7376212at2"/>
<feature type="domain" description="RNA polymerase sigma-70 region 2" evidence="7">
    <location>
        <begin position="45"/>
        <end position="113"/>
    </location>
</feature>
<dbReference type="InterPro" id="IPR014284">
    <property type="entry name" value="RNA_pol_sigma-70_dom"/>
</dbReference>
<dbReference type="EMBL" id="VHQG01000001">
    <property type="protein sequence ID" value="TPW77790.1"/>
    <property type="molecule type" value="Genomic_DNA"/>
</dbReference>
<dbReference type="GO" id="GO:0006352">
    <property type="term" value="P:DNA-templated transcription initiation"/>
    <property type="evidence" value="ECO:0007669"/>
    <property type="project" value="InterPro"/>
</dbReference>
<dbReference type="InterPro" id="IPR013249">
    <property type="entry name" value="RNA_pol_sigma70_r4_t2"/>
</dbReference>
<reference evidence="9 10" key="1">
    <citation type="submission" date="2019-06" db="EMBL/GenBank/DDBJ databases">
        <authorList>
            <person name="Li F."/>
        </authorList>
    </citation>
    <scope>NUCLEOTIDE SEQUENCE [LARGE SCALE GENOMIC DNA]</scope>
    <source>
        <strain evidence="9 10">10F1D-1</strain>
    </source>
</reference>
<dbReference type="InterPro" id="IPR036388">
    <property type="entry name" value="WH-like_DNA-bd_sf"/>
</dbReference>
<dbReference type="SUPFAM" id="SSF88946">
    <property type="entry name" value="Sigma2 domain of RNA polymerase sigma factors"/>
    <property type="match status" value="1"/>
</dbReference>
<dbReference type="NCBIfam" id="TIGR02937">
    <property type="entry name" value="sigma70-ECF"/>
    <property type="match status" value="1"/>
</dbReference>
<protein>
    <submittedName>
        <fullName evidence="9">Sigma-70 family RNA polymerase sigma factor</fullName>
    </submittedName>
</protein>
<evidence type="ECO:0000256" key="6">
    <source>
        <dbReference type="SAM" id="MobiDB-lite"/>
    </source>
</evidence>
<proteinExistence type="inferred from homology"/>
<dbReference type="SUPFAM" id="SSF88659">
    <property type="entry name" value="Sigma3 and sigma4 domains of RNA polymerase sigma factors"/>
    <property type="match status" value="1"/>
</dbReference>
<accession>A0A506Y8G5</accession>
<evidence type="ECO:0000256" key="3">
    <source>
        <dbReference type="ARBA" id="ARBA00023082"/>
    </source>
</evidence>
<comment type="similarity">
    <text evidence="1">Belongs to the sigma-70 factor family. ECF subfamily.</text>
</comment>
<evidence type="ECO:0000259" key="8">
    <source>
        <dbReference type="Pfam" id="PF08281"/>
    </source>
</evidence>
<evidence type="ECO:0000259" key="7">
    <source>
        <dbReference type="Pfam" id="PF04542"/>
    </source>
</evidence>
<dbReference type="Gene3D" id="1.10.10.10">
    <property type="entry name" value="Winged helix-like DNA-binding domain superfamily/Winged helix DNA-binding domain"/>
    <property type="match status" value="1"/>
</dbReference>
<evidence type="ECO:0000256" key="2">
    <source>
        <dbReference type="ARBA" id="ARBA00023015"/>
    </source>
</evidence>
<sequence>MSQRPGSRHCVSGGVMENEQRGATQTDDELIIGVRRGDKDAFADLMEKYDRAVFRYAWGMVDRSSDVDDVVQETFLTAWRRRRHLSGHAGSALPWLLVTCRFVAFNHNRRVRRRGEVELNSDVDAPSALDRTRALEELRWVMEEIDSLSSVDRELCLRCLIDGQKYGSAAADLGISPAAARKRVERSRKRLVLARDQAEQQQ</sequence>
<keyword evidence="3" id="KW-0731">Sigma factor</keyword>
<dbReference type="InterPro" id="IPR039425">
    <property type="entry name" value="RNA_pol_sigma-70-like"/>
</dbReference>
<dbReference type="InterPro" id="IPR007627">
    <property type="entry name" value="RNA_pol_sigma70_r2"/>
</dbReference>
<keyword evidence="2" id="KW-0805">Transcription regulation</keyword>
<evidence type="ECO:0000256" key="4">
    <source>
        <dbReference type="ARBA" id="ARBA00023125"/>
    </source>
</evidence>
<dbReference type="AlphaFoldDB" id="A0A506Y8G5"/>
<evidence type="ECO:0000313" key="10">
    <source>
        <dbReference type="Proteomes" id="UP000316252"/>
    </source>
</evidence>
<keyword evidence="4" id="KW-0238">DNA-binding</keyword>
<name>A0A506Y8G5_9MICO</name>
<keyword evidence="5" id="KW-0804">Transcription</keyword>
<dbReference type="GO" id="GO:0016987">
    <property type="term" value="F:sigma factor activity"/>
    <property type="evidence" value="ECO:0007669"/>
    <property type="project" value="UniProtKB-KW"/>
</dbReference>
<evidence type="ECO:0000313" key="9">
    <source>
        <dbReference type="EMBL" id="TPW77790.1"/>
    </source>
</evidence>
<dbReference type="PANTHER" id="PTHR43133:SF8">
    <property type="entry name" value="RNA POLYMERASE SIGMA FACTOR HI_1459-RELATED"/>
    <property type="match status" value="1"/>
</dbReference>
<dbReference type="InterPro" id="IPR013325">
    <property type="entry name" value="RNA_pol_sigma_r2"/>
</dbReference>
<dbReference type="InterPro" id="IPR013324">
    <property type="entry name" value="RNA_pol_sigma_r3/r4-like"/>
</dbReference>
<dbReference type="PANTHER" id="PTHR43133">
    <property type="entry name" value="RNA POLYMERASE ECF-TYPE SIGMA FACTO"/>
    <property type="match status" value="1"/>
</dbReference>
<dbReference type="Proteomes" id="UP000316252">
    <property type="component" value="Unassembled WGS sequence"/>
</dbReference>
<dbReference type="Gene3D" id="1.10.1740.10">
    <property type="match status" value="1"/>
</dbReference>
<dbReference type="Pfam" id="PF04542">
    <property type="entry name" value="Sigma70_r2"/>
    <property type="match status" value="1"/>
</dbReference>
<dbReference type="GO" id="GO:0003677">
    <property type="term" value="F:DNA binding"/>
    <property type="evidence" value="ECO:0007669"/>
    <property type="project" value="UniProtKB-KW"/>
</dbReference>
<evidence type="ECO:0000256" key="5">
    <source>
        <dbReference type="ARBA" id="ARBA00023163"/>
    </source>
</evidence>
<feature type="region of interest" description="Disordered" evidence="6">
    <location>
        <begin position="1"/>
        <end position="24"/>
    </location>
</feature>